<keyword evidence="3 9" id="KW-0808">Transferase</keyword>
<dbReference type="PROSITE" id="PS00809">
    <property type="entry name" value="ADP_GLC_PYROPHOSPH_2"/>
    <property type="match status" value="1"/>
</dbReference>
<dbReference type="RefSeq" id="WP_194537082.1">
    <property type="nucleotide sequence ID" value="NZ_JACEFB010000002.1"/>
</dbReference>
<dbReference type="GO" id="GO:0008878">
    <property type="term" value="F:glucose-1-phosphate adenylyltransferase activity"/>
    <property type="evidence" value="ECO:0007669"/>
    <property type="project" value="UniProtKB-UniRule"/>
</dbReference>
<dbReference type="EMBL" id="JACEFB010000002">
    <property type="protein sequence ID" value="MBA2225683.1"/>
    <property type="molecule type" value="Genomic_DNA"/>
</dbReference>
<protein>
    <recommendedName>
        <fullName evidence="9">Glucose-1-phosphate adenylyltransferase</fullName>
        <ecNumber evidence="9">2.7.7.27</ecNumber>
    </recommendedName>
    <alternativeName>
        <fullName evidence="9">ADP-glucose pyrophosphorylase</fullName>
        <shortName evidence="9">ADPGlc PPase</shortName>
    </alternativeName>
    <alternativeName>
        <fullName evidence="9">ADP-glucose synthase</fullName>
    </alternativeName>
</protein>
<gene>
    <name evidence="9 12" type="primary">glgC</name>
    <name evidence="12" type="ORF">H0921_05845</name>
</gene>
<evidence type="ECO:0000256" key="2">
    <source>
        <dbReference type="ARBA" id="ARBA00022600"/>
    </source>
</evidence>
<dbReference type="InterPro" id="IPR005835">
    <property type="entry name" value="NTP_transferase_dom"/>
</dbReference>
<dbReference type="EC" id="2.7.7.27" evidence="9"/>
<evidence type="ECO:0000256" key="9">
    <source>
        <dbReference type="HAMAP-Rule" id="MF_00624"/>
    </source>
</evidence>
<dbReference type="Gene3D" id="2.160.10.10">
    <property type="entry name" value="Hexapeptide repeat proteins"/>
    <property type="match status" value="1"/>
</dbReference>
<dbReference type="NCBIfam" id="NF001947">
    <property type="entry name" value="PRK00725.1"/>
    <property type="match status" value="1"/>
</dbReference>
<reference evidence="12 13" key="1">
    <citation type="submission" date="2020-07" db="EMBL/GenBank/DDBJ databases">
        <title>Thermogemmata thermophila gen. nov., sp. nov., a novel moderate thermophilic planctomycete from a Kamchatka hot spring.</title>
        <authorList>
            <person name="Elcheninov A.G."/>
            <person name="Podosokorskaya O.A."/>
            <person name="Kovaleva O.L."/>
            <person name="Novikov A."/>
            <person name="Bonch-Osmolovskaya E.A."/>
            <person name="Toshchakov S.V."/>
            <person name="Kublanov I.V."/>
        </authorList>
    </citation>
    <scope>NUCLEOTIDE SEQUENCE [LARGE SCALE GENOMIC DNA]</scope>
    <source>
        <strain evidence="12 13">2918</strain>
    </source>
</reference>
<feature type="site" description="Could play a key role in the communication between the regulatory and the substrate sites" evidence="9">
    <location>
        <position position="58"/>
    </location>
</feature>
<dbReference type="NCBIfam" id="TIGR02091">
    <property type="entry name" value="glgC"/>
    <property type="match status" value="1"/>
</dbReference>
<comment type="subunit">
    <text evidence="9">Homotetramer.</text>
</comment>
<keyword evidence="7 9" id="KW-0320">Glycogen biosynthesis</keyword>
<evidence type="ECO:0000313" key="13">
    <source>
        <dbReference type="Proteomes" id="UP000542342"/>
    </source>
</evidence>
<comment type="pathway">
    <text evidence="9">Glycan biosynthesis; glycogen biosynthesis.</text>
</comment>
<comment type="function">
    <text evidence="9">Involved in the biosynthesis of ADP-glucose, a building block required for the elongation reactions to produce glycogen. Catalyzes the reaction between ATP and alpha-D-glucose 1-phosphate (G1P) to produce pyrophosphate and ADP-Glc.</text>
</comment>
<feature type="binding site" evidence="9">
    <location>
        <position position="195"/>
    </location>
    <ligand>
        <name>alpha-D-glucose 1-phosphate</name>
        <dbReference type="ChEBI" id="CHEBI:58601"/>
    </ligand>
</feature>
<comment type="catalytic activity">
    <reaction evidence="9">
        <text>alpha-D-glucose 1-phosphate + ATP + H(+) = ADP-alpha-D-glucose + diphosphate</text>
        <dbReference type="Rhea" id="RHEA:12120"/>
        <dbReference type="ChEBI" id="CHEBI:15378"/>
        <dbReference type="ChEBI" id="CHEBI:30616"/>
        <dbReference type="ChEBI" id="CHEBI:33019"/>
        <dbReference type="ChEBI" id="CHEBI:57498"/>
        <dbReference type="ChEBI" id="CHEBI:58601"/>
        <dbReference type="EC" id="2.7.7.27"/>
    </reaction>
</comment>
<evidence type="ECO:0000313" key="12">
    <source>
        <dbReference type="EMBL" id="MBA2225683.1"/>
    </source>
</evidence>
<dbReference type="UniPathway" id="UPA00164"/>
<sequence length="421" mass="47246">MRGVLTVILAGGKGTRLEPLTRDRAKPAVPFGGLYRIIDFTLSNCINSGLRQILVVTQFKSRSLDRHIRSGWGFLSRELGEFIEVLPPQQRIDETWYKGTADAVYQNIYSIEREEADYTLILAGDHIYKMNYGHMIEAHIQRKADVTIGCIPVPLSEVRHFGIMEVGENDRVVSFIEKPPQAPPMPGDPHHALASMGIYVFNTRLMFELLCEDAARPGSQHDFGRDVIPAMIEAGQRVFAYRFRDENRKAVPYWRDVGTLDAYYQANMDLIAVDPVLNLYDMSWPIRTYQPQLPPPKFVFSGEGPAGQARRGEALDSMVCAGCIVSGGHVRHSILSPRVRINSYAIVEDSILLDGVDVGRYCRVRRAIIDKDVKLPPYTVIGYDLEFDRRRGFTVTEGGIVVVPKAEPAETFQAPNALPPL</sequence>
<keyword evidence="6 9" id="KW-0067">ATP-binding</keyword>
<evidence type="ECO:0000259" key="10">
    <source>
        <dbReference type="Pfam" id="PF00483"/>
    </source>
</evidence>
<evidence type="ECO:0000259" key="11">
    <source>
        <dbReference type="Pfam" id="PF24894"/>
    </source>
</evidence>
<dbReference type="InterPro" id="IPR011004">
    <property type="entry name" value="Trimer_LpxA-like_sf"/>
</dbReference>
<dbReference type="InterPro" id="IPR011831">
    <property type="entry name" value="ADP-Glc_PPase"/>
</dbReference>
<dbReference type="InterPro" id="IPR056818">
    <property type="entry name" value="GlmU/GlgC-like_hexapep"/>
</dbReference>
<comment type="caution">
    <text evidence="12">The sequence shown here is derived from an EMBL/GenBank/DDBJ whole genome shotgun (WGS) entry which is preliminary data.</text>
</comment>
<evidence type="ECO:0000256" key="8">
    <source>
        <dbReference type="ARBA" id="ARBA00023277"/>
    </source>
</evidence>
<dbReference type="Pfam" id="PF00483">
    <property type="entry name" value="NTP_transferase"/>
    <property type="match status" value="1"/>
</dbReference>
<dbReference type="PROSITE" id="PS00810">
    <property type="entry name" value="ADP_GLC_PYROPHOSPH_3"/>
    <property type="match status" value="1"/>
</dbReference>
<dbReference type="PROSITE" id="PS00808">
    <property type="entry name" value="ADP_GLC_PYROPHOSPH_1"/>
    <property type="match status" value="1"/>
</dbReference>
<evidence type="ECO:0000256" key="1">
    <source>
        <dbReference type="ARBA" id="ARBA00010443"/>
    </source>
</evidence>
<dbReference type="AlphaFoldDB" id="A0A7V9AB61"/>
<dbReference type="SUPFAM" id="SSF53448">
    <property type="entry name" value="Nucleotide-diphospho-sugar transferases"/>
    <property type="match status" value="1"/>
</dbReference>
<keyword evidence="4 9" id="KW-0548">Nucleotidyltransferase</keyword>
<dbReference type="InterPro" id="IPR005836">
    <property type="entry name" value="ADP_Glu_pyroP_CS"/>
</dbReference>
<name>A0A7V9AB61_9BACT</name>
<dbReference type="InterPro" id="IPR029044">
    <property type="entry name" value="Nucleotide-diphossugar_trans"/>
</dbReference>
<keyword evidence="5 9" id="KW-0547">Nucleotide-binding</keyword>
<feature type="domain" description="Glucose-1-phosphate adenylyltransferase/Bifunctional protein GlmU-like C-terminal hexapeptide" evidence="11">
    <location>
        <begin position="294"/>
        <end position="403"/>
    </location>
</feature>
<evidence type="ECO:0000256" key="6">
    <source>
        <dbReference type="ARBA" id="ARBA00022840"/>
    </source>
</evidence>
<comment type="similarity">
    <text evidence="1 9">Belongs to the bacterial/plant glucose-1-phosphate adenylyltransferase family.</text>
</comment>
<feature type="domain" description="Nucleotidyl transferase" evidence="10">
    <location>
        <begin position="6"/>
        <end position="270"/>
    </location>
</feature>
<dbReference type="Gene3D" id="3.90.550.10">
    <property type="entry name" value="Spore Coat Polysaccharide Biosynthesis Protein SpsA, Chain A"/>
    <property type="match status" value="1"/>
</dbReference>
<dbReference type="CDD" id="cd02508">
    <property type="entry name" value="ADP_Glucose_PP"/>
    <property type="match status" value="1"/>
</dbReference>
<feature type="binding site" evidence="9">
    <location>
        <position position="97"/>
    </location>
    <ligand>
        <name>alpha-D-glucose 1-phosphate</name>
        <dbReference type="ChEBI" id="CHEBI:58601"/>
    </ligand>
</feature>
<feature type="binding site" evidence="9">
    <location>
        <position position="162"/>
    </location>
    <ligand>
        <name>alpha-D-glucose 1-phosphate</name>
        <dbReference type="ChEBI" id="CHEBI:58601"/>
    </ligand>
</feature>
<feature type="site" description="Could play a key role in the communication between the regulatory and the substrate sites" evidence="9">
    <location>
        <position position="96"/>
    </location>
</feature>
<dbReference type="HAMAP" id="MF_00624">
    <property type="entry name" value="GlgC"/>
    <property type="match status" value="1"/>
</dbReference>
<evidence type="ECO:0000256" key="4">
    <source>
        <dbReference type="ARBA" id="ARBA00022695"/>
    </source>
</evidence>
<accession>A0A7V9AB61</accession>
<dbReference type="CDD" id="cd04651">
    <property type="entry name" value="LbH_G1P_AT_C"/>
    <property type="match status" value="1"/>
</dbReference>
<evidence type="ECO:0000256" key="3">
    <source>
        <dbReference type="ARBA" id="ARBA00022679"/>
    </source>
</evidence>
<proteinExistence type="inferred from homology"/>
<dbReference type="GO" id="GO:0005524">
    <property type="term" value="F:ATP binding"/>
    <property type="evidence" value="ECO:0007669"/>
    <property type="project" value="UniProtKB-KW"/>
</dbReference>
<feature type="binding site" evidence="9">
    <location>
        <begin position="177"/>
        <end position="178"/>
    </location>
    <ligand>
        <name>alpha-D-glucose 1-phosphate</name>
        <dbReference type="ChEBI" id="CHEBI:58601"/>
    </ligand>
</feature>
<dbReference type="Pfam" id="PF24894">
    <property type="entry name" value="Hexapep_GlmU"/>
    <property type="match status" value="1"/>
</dbReference>
<dbReference type="NCBIfam" id="NF002023">
    <property type="entry name" value="PRK00844.1"/>
    <property type="match status" value="1"/>
</dbReference>
<evidence type="ECO:0000256" key="7">
    <source>
        <dbReference type="ARBA" id="ARBA00023056"/>
    </source>
</evidence>
<dbReference type="PANTHER" id="PTHR43523">
    <property type="entry name" value="GLUCOSE-1-PHOSPHATE ADENYLYLTRANSFERASE-RELATED"/>
    <property type="match status" value="1"/>
</dbReference>
<dbReference type="Proteomes" id="UP000542342">
    <property type="component" value="Unassembled WGS sequence"/>
</dbReference>
<organism evidence="12 13">
    <name type="scientific">Thermogemmata fonticola</name>
    <dbReference type="NCBI Taxonomy" id="2755323"/>
    <lineage>
        <taxon>Bacteria</taxon>
        <taxon>Pseudomonadati</taxon>
        <taxon>Planctomycetota</taxon>
        <taxon>Planctomycetia</taxon>
        <taxon>Gemmatales</taxon>
        <taxon>Gemmataceae</taxon>
        <taxon>Thermogemmata</taxon>
    </lineage>
</organism>
<dbReference type="InterPro" id="IPR023049">
    <property type="entry name" value="GlgC_bac"/>
</dbReference>
<dbReference type="SUPFAM" id="SSF51161">
    <property type="entry name" value="Trimeric LpxA-like enzymes"/>
    <property type="match status" value="1"/>
</dbReference>
<dbReference type="GO" id="GO:0005978">
    <property type="term" value="P:glycogen biosynthetic process"/>
    <property type="evidence" value="ECO:0007669"/>
    <property type="project" value="UniProtKB-UniRule"/>
</dbReference>
<keyword evidence="2 9" id="KW-0321">Glycogen metabolism</keyword>
<dbReference type="PANTHER" id="PTHR43523:SF2">
    <property type="entry name" value="GLUCOSE-1-PHOSPHATE ADENYLYLTRANSFERASE"/>
    <property type="match status" value="1"/>
</dbReference>
<keyword evidence="8 9" id="KW-0119">Carbohydrate metabolism</keyword>
<keyword evidence="13" id="KW-1185">Reference proteome</keyword>
<evidence type="ECO:0000256" key="5">
    <source>
        <dbReference type="ARBA" id="ARBA00022741"/>
    </source>
</evidence>